<evidence type="ECO:0008006" key="4">
    <source>
        <dbReference type="Google" id="ProtNLM"/>
    </source>
</evidence>
<evidence type="ECO:0000313" key="3">
    <source>
        <dbReference type="Proteomes" id="UP000190105"/>
    </source>
</evidence>
<keyword evidence="1" id="KW-0175">Coiled coil</keyword>
<protein>
    <recommendedName>
        <fullName evidence="4">MJ0042 family finger-like domain-containing protein</fullName>
    </recommendedName>
</protein>
<dbReference type="EMBL" id="FUYH01000004">
    <property type="protein sequence ID" value="SKA81910.1"/>
    <property type="molecule type" value="Genomic_DNA"/>
</dbReference>
<name>A0A1T4WX32_9CLOT</name>
<dbReference type="STRING" id="1147123.SAMN05443428_104132"/>
<dbReference type="NCBIfam" id="NF045650">
    <property type="entry name" value="CD1247_Nterm"/>
    <property type="match status" value="1"/>
</dbReference>
<organism evidence="2 3">
    <name type="scientific">Caloramator quimbayensis</name>
    <dbReference type="NCBI Taxonomy" id="1147123"/>
    <lineage>
        <taxon>Bacteria</taxon>
        <taxon>Bacillati</taxon>
        <taxon>Bacillota</taxon>
        <taxon>Clostridia</taxon>
        <taxon>Eubacteriales</taxon>
        <taxon>Clostridiaceae</taxon>
        <taxon>Caloramator</taxon>
    </lineage>
</organism>
<dbReference type="OrthoDB" id="2381377at2"/>
<proteinExistence type="predicted"/>
<accession>A0A1T4WX32</accession>
<keyword evidence="3" id="KW-1185">Reference proteome</keyword>
<evidence type="ECO:0000313" key="2">
    <source>
        <dbReference type="EMBL" id="SKA81910.1"/>
    </source>
</evidence>
<gene>
    <name evidence="2" type="ORF">SAMN05443428_104132</name>
</gene>
<reference evidence="3" key="1">
    <citation type="submission" date="2017-02" db="EMBL/GenBank/DDBJ databases">
        <authorList>
            <person name="Varghese N."/>
            <person name="Submissions S."/>
        </authorList>
    </citation>
    <scope>NUCLEOTIDE SEQUENCE [LARGE SCALE GENOMIC DNA]</scope>
    <source>
        <strain evidence="3">USBA 833</strain>
    </source>
</reference>
<feature type="coiled-coil region" evidence="1">
    <location>
        <begin position="30"/>
        <end position="78"/>
    </location>
</feature>
<sequence length="141" mass="16504">MENVKEKVAYLKGLMEGLELDNSSKEGKLFKAIIETMDEMAEAIEILEENQNELDEYVDTMDQDLARLEDDIYEDEDEDYDYEDDDDGYIEVECPNCHETVYLDEEMFEDDEDEEIICPNCNEPIHFGCCCDDENCNCKDE</sequence>
<dbReference type="Proteomes" id="UP000190105">
    <property type="component" value="Unassembled WGS sequence"/>
</dbReference>
<dbReference type="InterPro" id="IPR054688">
    <property type="entry name" value="CD1247_N"/>
</dbReference>
<dbReference type="RefSeq" id="WP_078695761.1">
    <property type="nucleotide sequence ID" value="NZ_FUYH01000004.1"/>
</dbReference>
<dbReference type="AlphaFoldDB" id="A0A1T4WX32"/>
<evidence type="ECO:0000256" key="1">
    <source>
        <dbReference type="SAM" id="Coils"/>
    </source>
</evidence>